<keyword evidence="4" id="KW-0564">Palmitate</keyword>
<dbReference type="InterPro" id="IPR053147">
    <property type="entry name" value="Hsp_HslJ-like"/>
</dbReference>
<evidence type="ECO:0000259" key="6">
    <source>
        <dbReference type="Pfam" id="PF03724"/>
    </source>
</evidence>
<dbReference type="Pfam" id="PF14302">
    <property type="entry name" value="DUF4377"/>
    <property type="match status" value="1"/>
</dbReference>
<keyword evidence="2" id="KW-0732">Signal</keyword>
<name>A0A3E0L7C3_9CHRO</name>
<gene>
    <name evidence="8" type="ORF">DWQ54_11250</name>
</gene>
<dbReference type="Proteomes" id="UP000256873">
    <property type="component" value="Unassembled WGS sequence"/>
</dbReference>
<organism evidence="8 9">
    <name type="scientific">Microcystis flos-aquae TF09</name>
    <dbReference type="NCBI Taxonomy" id="2060473"/>
    <lineage>
        <taxon>Bacteria</taxon>
        <taxon>Bacillati</taxon>
        <taxon>Cyanobacteriota</taxon>
        <taxon>Cyanophyceae</taxon>
        <taxon>Oscillatoriophycideae</taxon>
        <taxon>Chroococcales</taxon>
        <taxon>Microcystaceae</taxon>
        <taxon>Microcystis</taxon>
    </lineage>
</organism>
<keyword evidence="5" id="KW-0449">Lipoprotein</keyword>
<evidence type="ECO:0000256" key="5">
    <source>
        <dbReference type="ARBA" id="ARBA00023288"/>
    </source>
</evidence>
<evidence type="ECO:0000256" key="2">
    <source>
        <dbReference type="ARBA" id="ARBA00022729"/>
    </source>
</evidence>
<dbReference type="AlphaFoldDB" id="A0A3E0L7C3"/>
<keyword evidence="1" id="KW-1003">Cell membrane</keyword>
<proteinExistence type="predicted"/>
<dbReference type="PANTHER" id="PTHR35535:SF1">
    <property type="entry name" value="HEAT SHOCK PROTEIN HSLJ"/>
    <property type="match status" value="1"/>
</dbReference>
<evidence type="ECO:0000313" key="8">
    <source>
        <dbReference type="EMBL" id="REJ43391.1"/>
    </source>
</evidence>
<dbReference type="InterPro" id="IPR025971">
    <property type="entry name" value="LppP/LprE"/>
</dbReference>
<evidence type="ECO:0000259" key="7">
    <source>
        <dbReference type="Pfam" id="PF14302"/>
    </source>
</evidence>
<dbReference type="InterPro" id="IPR038670">
    <property type="entry name" value="HslJ-like_sf"/>
</dbReference>
<dbReference type="Pfam" id="PF03724">
    <property type="entry name" value="META"/>
    <property type="match status" value="1"/>
</dbReference>
<dbReference type="EMBL" id="QQWC01000002">
    <property type="protein sequence ID" value="REJ43391.1"/>
    <property type="molecule type" value="Genomic_DNA"/>
</dbReference>
<feature type="domain" description="DUF306" evidence="6">
    <location>
        <begin position="60"/>
        <end position="157"/>
    </location>
</feature>
<keyword evidence="3" id="KW-0472">Membrane</keyword>
<evidence type="ECO:0000256" key="3">
    <source>
        <dbReference type="ARBA" id="ARBA00023136"/>
    </source>
</evidence>
<evidence type="ECO:0000256" key="1">
    <source>
        <dbReference type="ARBA" id="ARBA00022475"/>
    </source>
</evidence>
<evidence type="ECO:0000256" key="4">
    <source>
        <dbReference type="ARBA" id="ARBA00023139"/>
    </source>
</evidence>
<sequence>MGKSLFLSFIPGRWATAPSHNRIVALTRRIAILNAKKTGIFLTIALSCALAGKAAIANTSPLEGTRWKLRGWTAGSLVKETEITAAFQKNILSGSAGCNQYNTGYQVNDDTLQINQAIATTKKACPEPQMKQENQYLAALQGVEQFQVTAKGDLQLFYRTPEGLGILTFTPAPTITRTEKTIYIHSRKQPCSQGTTKDCLQMREKPEENWRLFANSIEGFDYKPGFFYQIKVSVETVSNPATNQNSETWKLLEVISQTPEKETPRAWFDRPLTNWNKAKSPIPKSPVKTVIDNQCREQVRPAITANDQALNKAGWLLYGAVQTYGKTSVISAMSGVDGMCRPMGYQDFVFVDGKFAGTLSPRPMDSRTDGASQRIVLQNSARIIVVFNRYKDTDPLCCPSQLSRVVYQIETVSGVPVVVPKEAETEAVRN</sequence>
<accession>A0A3E0L7C3</accession>
<evidence type="ECO:0000313" key="9">
    <source>
        <dbReference type="Proteomes" id="UP000256873"/>
    </source>
</evidence>
<dbReference type="Gene3D" id="2.40.128.270">
    <property type="match status" value="1"/>
</dbReference>
<feature type="domain" description="DUF4377" evidence="7">
    <location>
        <begin position="183"/>
        <end position="257"/>
    </location>
</feature>
<dbReference type="Pfam" id="PF14041">
    <property type="entry name" value="Lipoprotein_21"/>
    <property type="match status" value="1"/>
</dbReference>
<dbReference type="InterPro" id="IPR005184">
    <property type="entry name" value="DUF306_Meta_HslJ"/>
</dbReference>
<dbReference type="PANTHER" id="PTHR35535">
    <property type="entry name" value="HEAT SHOCK PROTEIN HSLJ"/>
    <property type="match status" value="1"/>
</dbReference>
<protein>
    <submittedName>
        <fullName evidence="8">META domain-containing protein</fullName>
    </submittedName>
</protein>
<dbReference type="InterPro" id="IPR025485">
    <property type="entry name" value="DUF4377"/>
</dbReference>
<comment type="caution">
    <text evidence="8">The sequence shown here is derived from an EMBL/GenBank/DDBJ whole genome shotgun (WGS) entry which is preliminary data.</text>
</comment>
<reference evidence="8 9" key="1">
    <citation type="submission" date="2017-10" db="EMBL/GenBank/DDBJ databases">
        <title>A large-scale comparative metagenomic study reveals the eutrophication-driven functional interactions in six Microcystis-epibionts communities.</title>
        <authorList>
            <person name="Li Q."/>
            <person name="Lin F."/>
        </authorList>
    </citation>
    <scope>NUCLEOTIDE SEQUENCE [LARGE SCALE GENOMIC DNA]</scope>
    <source>
        <strain evidence="8">TF09</strain>
    </source>
</reference>